<feature type="region of interest" description="Disordered" evidence="1">
    <location>
        <begin position="194"/>
        <end position="284"/>
    </location>
</feature>
<evidence type="ECO:0000313" key="3">
    <source>
        <dbReference type="Proteomes" id="UP000039865"/>
    </source>
</evidence>
<name>A0A078BBR4_STYLE</name>
<dbReference type="EMBL" id="CCKQ01019627">
    <property type="protein sequence ID" value="CDW91651.1"/>
    <property type="molecule type" value="Genomic_DNA"/>
</dbReference>
<dbReference type="AlphaFoldDB" id="A0A078BBR4"/>
<feature type="compositionally biased region" description="Polar residues" evidence="1">
    <location>
        <begin position="222"/>
        <end position="231"/>
    </location>
</feature>
<gene>
    <name evidence="2" type="primary">Contig12293.g13132</name>
    <name evidence="2" type="ORF">STYLEM_20809</name>
</gene>
<keyword evidence="3" id="KW-1185">Reference proteome</keyword>
<dbReference type="OrthoDB" id="406368at2759"/>
<dbReference type="Proteomes" id="UP000039865">
    <property type="component" value="Unassembled WGS sequence"/>
</dbReference>
<organism evidence="2 3">
    <name type="scientific">Stylonychia lemnae</name>
    <name type="common">Ciliate</name>
    <dbReference type="NCBI Taxonomy" id="5949"/>
    <lineage>
        <taxon>Eukaryota</taxon>
        <taxon>Sar</taxon>
        <taxon>Alveolata</taxon>
        <taxon>Ciliophora</taxon>
        <taxon>Intramacronucleata</taxon>
        <taxon>Spirotrichea</taxon>
        <taxon>Stichotrichia</taxon>
        <taxon>Sporadotrichida</taxon>
        <taxon>Oxytrichidae</taxon>
        <taxon>Stylonychinae</taxon>
        <taxon>Stylonychia</taxon>
    </lineage>
</organism>
<accession>A0A078BBR4</accession>
<proteinExistence type="predicted"/>
<reference evidence="2 3" key="1">
    <citation type="submission" date="2014-06" db="EMBL/GenBank/DDBJ databases">
        <authorList>
            <person name="Swart Estienne"/>
        </authorList>
    </citation>
    <scope>NUCLEOTIDE SEQUENCE [LARGE SCALE GENOMIC DNA]</scope>
    <source>
        <strain evidence="2 3">130c</strain>
    </source>
</reference>
<sequence>MAEEQQQEKKTKPLTFAGNNLTISNEQLLTFTVIGLTALAQALDSKQARTSFGKLPLSVEKSQPVFGFPQAKRDDQEKIFMDELTKTSNAGKMSPGPIYNYTDQIKYEKPPGWQFGTAERIGVDKPRYDFYENAAFLDDPLTADASRKPRCNAPKIGTEPRMQLNTLESTPGPQYLPKDRPEFIKQPQYTFGFRRGGTGALKNQTSTPGSVGPGRYVPEASANPSTKQNFPRWTLPKAGRPSTESKKVDKNQTYDTRSSIGKQPHSKNRSSAVAHFGSSGRENMSKVGTFKDMMQGSASVKLYHPKF</sequence>
<dbReference type="InParanoid" id="A0A078BBR4"/>
<evidence type="ECO:0000256" key="1">
    <source>
        <dbReference type="SAM" id="MobiDB-lite"/>
    </source>
</evidence>
<dbReference type="PANTHER" id="PTHR40429">
    <property type="entry name" value="FLAGELLAR ASSOCIATED PROTEIN"/>
    <property type="match status" value="1"/>
</dbReference>
<dbReference type="PANTHER" id="PTHR40429:SF1">
    <property type="entry name" value="FLAGELLAR ASSOCIATED PROTEIN"/>
    <property type="match status" value="1"/>
</dbReference>
<protein>
    <submittedName>
        <fullName evidence="2">Uncharacterized protein</fullName>
    </submittedName>
</protein>
<feature type="compositionally biased region" description="Basic and acidic residues" evidence="1">
    <location>
        <begin position="243"/>
        <end position="252"/>
    </location>
</feature>
<evidence type="ECO:0000313" key="2">
    <source>
        <dbReference type="EMBL" id="CDW91651.1"/>
    </source>
</evidence>
<dbReference type="OMA" id="QPKVYAY"/>